<accession>A0A108UDZ8</accession>
<organism evidence="2 3">
    <name type="scientific">Lysobacter capsici AZ78</name>
    <dbReference type="NCBI Taxonomy" id="1444315"/>
    <lineage>
        <taxon>Bacteria</taxon>
        <taxon>Pseudomonadati</taxon>
        <taxon>Pseudomonadota</taxon>
        <taxon>Gammaproteobacteria</taxon>
        <taxon>Lysobacterales</taxon>
        <taxon>Lysobacteraceae</taxon>
        <taxon>Lysobacter</taxon>
    </lineage>
</organism>
<name>A0A108UDZ8_9GAMM</name>
<feature type="compositionally biased region" description="Basic residues" evidence="1">
    <location>
        <begin position="54"/>
        <end position="65"/>
    </location>
</feature>
<evidence type="ECO:0000256" key="1">
    <source>
        <dbReference type="SAM" id="MobiDB-lite"/>
    </source>
</evidence>
<proteinExistence type="predicted"/>
<reference evidence="2 3" key="1">
    <citation type="journal article" date="2014" name="Genome Announc.">
        <title>Draft Genome Sequence of Lysobacter capsici AZ78, a Bacterium Antagonistic to Plant-Pathogenic Oomycetes.</title>
        <authorList>
            <person name="Puopolo G."/>
            <person name="Sonego P."/>
            <person name="Engelen K."/>
            <person name="Pertot I."/>
        </authorList>
    </citation>
    <scope>NUCLEOTIDE SEQUENCE [LARGE SCALE GENOMIC DNA]</scope>
    <source>
        <strain evidence="2 3">AZ78</strain>
    </source>
</reference>
<keyword evidence="3" id="KW-1185">Reference proteome</keyword>
<gene>
    <name evidence="2" type="ORF">AZ78_4780</name>
</gene>
<comment type="caution">
    <text evidence="2">The sequence shown here is derived from an EMBL/GenBank/DDBJ whole genome shotgun (WGS) entry which is preliminary data.</text>
</comment>
<feature type="region of interest" description="Disordered" evidence="1">
    <location>
        <begin position="47"/>
        <end position="70"/>
    </location>
</feature>
<dbReference type="EMBL" id="JAJA02000001">
    <property type="protein sequence ID" value="KWS07219.1"/>
    <property type="molecule type" value="Genomic_DNA"/>
</dbReference>
<evidence type="ECO:0000313" key="3">
    <source>
        <dbReference type="Proteomes" id="UP000023435"/>
    </source>
</evidence>
<dbReference type="Proteomes" id="UP000023435">
    <property type="component" value="Unassembled WGS sequence"/>
</dbReference>
<protein>
    <submittedName>
        <fullName evidence="2">Uncharacterized protein</fullName>
    </submittedName>
</protein>
<sequence>MVCRDESDDDACAGLANGVALPRHAPGPRTLTCPGGPRMRVESHVGGWRARPGAGRRRANRRHCAPRVPAPPTRRCRTRLSWPPWATCFRPMAAKC</sequence>
<evidence type="ECO:0000313" key="2">
    <source>
        <dbReference type="EMBL" id="KWS07219.1"/>
    </source>
</evidence>
<dbReference type="AlphaFoldDB" id="A0A108UDZ8"/>